<comment type="caution">
    <text evidence="3">The sequence shown here is derived from an EMBL/GenBank/DDBJ whole genome shotgun (WGS) entry which is preliminary data.</text>
</comment>
<dbReference type="EMBL" id="JAANQT010000059">
    <property type="protein sequence ID" value="KAG1315185.1"/>
    <property type="molecule type" value="Genomic_DNA"/>
</dbReference>
<name>A0A9P7BX73_RHIOR</name>
<feature type="region of interest" description="Disordered" evidence="1">
    <location>
        <begin position="152"/>
        <end position="202"/>
    </location>
</feature>
<organism evidence="3 4">
    <name type="scientific">Rhizopus oryzae</name>
    <name type="common">Mucormycosis agent</name>
    <name type="synonym">Rhizopus arrhizus var. delemar</name>
    <dbReference type="NCBI Taxonomy" id="64495"/>
    <lineage>
        <taxon>Eukaryota</taxon>
        <taxon>Fungi</taxon>
        <taxon>Fungi incertae sedis</taxon>
        <taxon>Mucoromycota</taxon>
        <taxon>Mucoromycotina</taxon>
        <taxon>Mucoromycetes</taxon>
        <taxon>Mucorales</taxon>
        <taxon>Mucorineae</taxon>
        <taxon>Rhizopodaceae</taxon>
        <taxon>Rhizopus</taxon>
    </lineage>
</organism>
<evidence type="ECO:0000313" key="4">
    <source>
        <dbReference type="Proteomes" id="UP000716291"/>
    </source>
</evidence>
<keyword evidence="2" id="KW-0812">Transmembrane</keyword>
<feature type="compositionally biased region" description="Low complexity" evidence="1">
    <location>
        <begin position="242"/>
        <end position="253"/>
    </location>
</feature>
<dbReference type="Proteomes" id="UP000716291">
    <property type="component" value="Unassembled WGS sequence"/>
</dbReference>
<keyword evidence="2" id="KW-0472">Membrane</keyword>
<proteinExistence type="predicted"/>
<evidence type="ECO:0000256" key="1">
    <source>
        <dbReference type="SAM" id="MobiDB-lite"/>
    </source>
</evidence>
<evidence type="ECO:0000313" key="3">
    <source>
        <dbReference type="EMBL" id="KAG1315185.1"/>
    </source>
</evidence>
<reference evidence="3" key="1">
    <citation type="journal article" date="2020" name="Microb. Genom.">
        <title>Genetic diversity of clinical and environmental Mucorales isolates obtained from an investigation of mucormycosis cases among solid organ transplant recipients.</title>
        <authorList>
            <person name="Nguyen M.H."/>
            <person name="Kaul D."/>
            <person name="Muto C."/>
            <person name="Cheng S.J."/>
            <person name="Richter R.A."/>
            <person name="Bruno V.M."/>
            <person name="Liu G."/>
            <person name="Beyhan S."/>
            <person name="Sundermann A.J."/>
            <person name="Mounaud S."/>
            <person name="Pasculle A.W."/>
            <person name="Nierman W.C."/>
            <person name="Driscoll E."/>
            <person name="Cumbie R."/>
            <person name="Clancy C.J."/>
            <person name="Dupont C.L."/>
        </authorList>
    </citation>
    <scope>NUCLEOTIDE SEQUENCE</scope>
    <source>
        <strain evidence="3">GL11</strain>
    </source>
</reference>
<protein>
    <submittedName>
        <fullName evidence="3">Uncharacterized protein</fullName>
    </submittedName>
</protein>
<sequence length="295" mass="33407">MIPPWAVAIVILFIIILLLSSYYIFKKKLNKRTAVGTIKHEEDMIDVRKEVAEERPIQCHFADKMELDSNDPYYHPAFVSIDLNSKQEPTVAQQTQAMVENHSNMIIPEEQGEPEAVARQAIRSASRKSRTRSMIITDASSVFTNKVPDISTYATLRRPPPPLKPETTPHPTLTRNVPPKNPSRDLQNLFNHHDNDNESISSQRTAIREEDTIKNHTAPRHTNVDTIRRMLQSSWSGHQLKSSESSSTISNGSIRPVASPVGSINPRLQNQHLVSLSLRPKYQRPSIIGYMEPPQ</sequence>
<feature type="transmembrane region" description="Helical" evidence="2">
    <location>
        <begin position="6"/>
        <end position="25"/>
    </location>
</feature>
<keyword evidence="4" id="KW-1185">Reference proteome</keyword>
<evidence type="ECO:0000256" key="2">
    <source>
        <dbReference type="SAM" id="Phobius"/>
    </source>
</evidence>
<feature type="compositionally biased region" description="Low complexity" evidence="1">
    <location>
        <begin position="165"/>
        <end position="174"/>
    </location>
</feature>
<dbReference type="AlphaFoldDB" id="A0A9P7BX73"/>
<gene>
    <name evidence="3" type="ORF">G6F64_000862</name>
</gene>
<accession>A0A9P7BX73</accession>
<keyword evidence="2" id="KW-1133">Transmembrane helix</keyword>
<dbReference type="OrthoDB" id="2287436at2759"/>
<feature type="region of interest" description="Disordered" evidence="1">
    <location>
        <begin position="235"/>
        <end position="265"/>
    </location>
</feature>